<protein>
    <submittedName>
        <fullName evidence="2">Uncharacterized protein</fullName>
    </submittedName>
</protein>
<evidence type="ECO:0000313" key="3">
    <source>
        <dbReference type="Proteomes" id="UP001501570"/>
    </source>
</evidence>
<evidence type="ECO:0000313" key="2">
    <source>
        <dbReference type="EMBL" id="GAA5196083.1"/>
    </source>
</evidence>
<name>A0ABP9SK29_9ACTN</name>
<dbReference type="Proteomes" id="UP001501570">
    <property type="component" value="Unassembled WGS sequence"/>
</dbReference>
<comment type="caution">
    <text evidence="2">The sequence shown here is derived from an EMBL/GenBank/DDBJ whole genome shotgun (WGS) entry which is preliminary data.</text>
</comment>
<gene>
    <name evidence="2" type="ORF">GCM10023322_64190</name>
</gene>
<organism evidence="2 3">
    <name type="scientific">Rugosimonospora acidiphila</name>
    <dbReference type="NCBI Taxonomy" id="556531"/>
    <lineage>
        <taxon>Bacteria</taxon>
        <taxon>Bacillati</taxon>
        <taxon>Actinomycetota</taxon>
        <taxon>Actinomycetes</taxon>
        <taxon>Micromonosporales</taxon>
        <taxon>Micromonosporaceae</taxon>
        <taxon>Rugosimonospora</taxon>
    </lineage>
</organism>
<dbReference type="RefSeq" id="WP_345635974.1">
    <property type="nucleotide sequence ID" value="NZ_BAABJQ010000025.1"/>
</dbReference>
<sequence>MAQHGSHQYEIKRNRLRKDLDNNGIPDKHADDMANNILANEHGTKTRTLPTPKLLRYLRRLTRKAGAGPR</sequence>
<proteinExistence type="predicted"/>
<feature type="region of interest" description="Disordered" evidence="1">
    <location>
        <begin position="1"/>
        <end position="51"/>
    </location>
</feature>
<dbReference type="EMBL" id="BAABJQ010000025">
    <property type="protein sequence ID" value="GAA5196083.1"/>
    <property type="molecule type" value="Genomic_DNA"/>
</dbReference>
<reference evidence="3" key="1">
    <citation type="journal article" date="2019" name="Int. J. Syst. Evol. Microbiol.">
        <title>The Global Catalogue of Microorganisms (GCM) 10K type strain sequencing project: providing services to taxonomists for standard genome sequencing and annotation.</title>
        <authorList>
            <consortium name="The Broad Institute Genomics Platform"/>
            <consortium name="The Broad Institute Genome Sequencing Center for Infectious Disease"/>
            <person name="Wu L."/>
            <person name="Ma J."/>
        </authorList>
    </citation>
    <scope>NUCLEOTIDE SEQUENCE [LARGE SCALE GENOMIC DNA]</scope>
    <source>
        <strain evidence="3">JCM 18304</strain>
    </source>
</reference>
<feature type="compositionally biased region" description="Basic and acidic residues" evidence="1">
    <location>
        <begin position="7"/>
        <end position="32"/>
    </location>
</feature>
<accession>A0ABP9SK29</accession>
<evidence type="ECO:0000256" key="1">
    <source>
        <dbReference type="SAM" id="MobiDB-lite"/>
    </source>
</evidence>
<keyword evidence="3" id="KW-1185">Reference proteome</keyword>